<dbReference type="Pfam" id="PF07508">
    <property type="entry name" value="Recombinase"/>
    <property type="match status" value="1"/>
</dbReference>
<gene>
    <name evidence="2" type="ORF">P3W50_21630</name>
</gene>
<dbReference type="GO" id="GO:0000150">
    <property type="term" value="F:DNA strand exchange activity"/>
    <property type="evidence" value="ECO:0007669"/>
    <property type="project" value="InterPro"/>
</dbReference>
<dbReference type="InterPro" id="IPR011109">
    <property type="entry name" value="DNA_bind_recombinase_dom"/>
</dbReference>
<evidence type="ECO:0000313" key="3">
    <source>
        <dbReference type="Proteomes" id="UP001217741"/>
    </source>
</evidence>
<reference evidence="2" key="1">
    <citation type="submission" date="2023-03" db="EMBL/GenBank/DDBJ databases">
        <title>Draft assemblies of triclosan tolerant bacteria isolated from returned activated sludge.</title>
        <authorList>
            <person name="Van Hamelsveld S."/>
        </authorList>
    </citation>
    <scope>NUCLEOTIDE SEQUENCE</scope>
    <source>
        <strain evidence="2">GW210012_S60</strain>
    </source>
</reference>
<feature type="domain" description="Recombinase" evidence="1">
    <location>
        <begin position="21"/>
        <end position="108"/>
    </location>
</feature>
<sequence length="110" mass="12583">MFSCSATPFWISYVDEGFILNEHAEAVKRAAELCFEMGARATAQELNKMNFPKKYTESIVGKVLRQPAIYGSFIAMEWDESGKPIQVKKEIKGYYPAVISESEFYRVRVL</sequence>
<dbReference type="EMBL" id="JARJLO010000334">
    <property type="protein sequence ID" value="MDF3873051.1"/>
    <property type="molecule type" value="Genomic_DNA"/>
</dbReference>
<evidence type="ECO:0000259" key="1">
    <source>
        <dbReference type="Pfam" id="PF07508"/>
    </source>
</evidence>
<dbReference type="Gene3D" id="3.90.1750.20">
    <property type="entry name" value="Putative Large Serine Recombinase, Chain B, Domain 2"/>
    <property type="match status" value="1"/>
</dbReference>
<comment type="caution">
    <text evidence="2">The sequence shown here is derived from an EMBL/GenBank/DDBJ whole genome shotgun (WGS) entry which is preliminary data.</text>
</comment>
<dbReference type="GO" id="GO:0003677">
    <property type="term" value="F:DNA binding"/>
    <property type="evidence" value="ECO:0007669"/>
    <property type="project" value="InterPro"/>
</dbReference>
<dbReference type="AlphaFoldDB" id="A0AAW6PSN4"/>
<organism evidence="2 3">
    <name type="scientific">Pseudomonas putida</name>
    <name type="common">Arthrobacter siderocapsulatus</name>
    <dbReference type="NCBI Taxonomy" id="303"/>
    <lineage>
        <taxon>Bacteria</taxon>
        <taxon>Pseudomonadati</taxon>
        <taxon>Pseudomonadota</taxon>
        <taxon>Gammaproteobacteria</taxon>
        <taxon>Pseudomonadales</taxon>
        <taxon>Pseudomonadaceae</taxon>
        <taxon>Pseudomonas</taxon>
    </lineage>
</organism>
<dbReference type="RefSeq" id="WP_256559449.1">
    <property type="nucleotide sequence ID" value="NZ_BQII01000034.1"/>
</dbReference>
<dbReference type="InterPro" id="IPR038109">
    <property type="entry name" value="DNA_bind_recomb_sf"/>
</dbReference>
<accession>A0AAW6PSN4</accession>
<evidence type="ECO:0000313" key="2">
    <source>
        <dbReference type="EMBL" id="MDF3873051.1"/>
    </source>
</evidence>
<protein>
    <submittedName>
        <fullName evidence="2">Recombinase family protein</fullName>
    </submittedName>
</protein>
<dbReference type="Proteomes" id="UP001217741">
    <property type="component" value="Unassembled WGS sequence"/>
</dbReference>
<name>A0AAW6PSN4_PSEPU</name>
<proteinExistence type="predicted"/>